<dbReference type="SUPFAM" id="SSF54593">
    <property type="entry name" value="Glyoxalase/Bleomycin resistance protein/Dihydroxybiphenyl dioxygenase"/>
    <property type="match status" value="1"/>
</dbReference>
<dbReference type="Gene3D" id="3.30.720.120">
    <property type="match status" value="1"/>
</dbReference>
<dbReference type="AlphaFoldDB" id="A0AAP2GPI7"/>
<gene>
    <name evidence="2" type="ORF">KK062_08465</name>
</gene>
<dbReference type="Proteomes" id="UP001319080">
    <property type="component" value="Unassembled WGS sequence"/>
</dbReference>
<dbReference type="CDD" id="cd07246">
    <property type="entry name" value="VOC_like"/>
    <property type="match status" value="1"/>
</dbReference>
<dbReference type="InterPro" id="IPR037523">
    <property type="entry name" value="VOC_core"/>
</dbReference>
<evidence type="ECO:0000259" key="1">
    <source>
        <dbReference type="PROSITE" id="PS51819"/>
    </source>
</evidence>
<dbReference type="Gene3D" id="3.30.720.110">
    <property type="match status" value="1"/>
</dbReference>
<accession>A0AAP2GPI7</accession>
<comment type="caution">
    <text evidence="2">The sequence shown here is derived from an EMBL/GenBank/DDBJ whole genome shotgun (WGS) entry which is preliminary data.</text>
</comment>
<evidence type="ECO:0000313" key="3">
    <source>
        <dbReference type="Proteomes" id="UP001319080"/>
    </source>
</evidence>
<sequence length="131" mass="14733">MMKNPFKPIGYSSVSPYFVSSDAKKFANLMQQLFQATELRKFDRPDGTIMHLELRVDDSVLMVSQASQQFGAITHMMHVYVADVDAVYKKALALGCQSLGEPVQKEDDPDRRGGFTDFDGNQWYVSTQVTA</sequence>
<keyword evidence="3" id="KW-1185">Reference proteome</keyword>
<protein>
    <submittedName>
        <fullName evidence="2">VOC family protein</fullName>
    </submittedName>
</protein>
<dbReference type="PANTHER" id="PTHR34109">
    <property type="entry name" value="BNAUNNG04460D PROTEIN-RELATED"/>
    <property type="match status" value="1"/>
</dbReference>
<dbReference type="EMBL" id="JAHESE010000005">
    <property type="protein sequence ID" value="MBT1708254.1"/>
    <property type="molecule type" value="Genomic_DNA"/>
</dbReference>
<feature type="domain" description="VOC" evidence="1">
    <location>
        <begin position="10"/>
        <end position="128"/>
    </location>
</feature>
<dbReference type="PANTHER" id="PTHR34109:SF1">
    <property type="entry name" value="VOC DOMAIN-CONTAINING PROTEIN"/>
    <property type="match status" value="1"/>
</dbReference>
<name>A0AAP2GPI7_9BACT</name>
<evidence type="ECO:0000313" key="2">
    <source>
        <dbReference type="EMBL" id="MBT1708254.1"/>
    </source>
</evidence>
<reference evidence="2 3" key="1">
    <citation type="submission" date="2021-05" db="EMBL/GenBank/DDBJ databases">
        <title>A Polyphasic approach of four new species of the genus Ohtaekwangia: Ohtaekwangia histidinii sp. nov., Ohtaekwangia cretensis sp. nov., Ohtaekwangia indiensis sp. nov., Ohtaekwangia reichenbachii sp. nov. from diverse environment.</title>
        <authorList>
            <person name="Octaviana S."/>
        </authorList>
    </citation>
    <scope>NUCLEOTIDE SEQUENCE [LARGE SCALE GENOMIC DNA]</scope>
    <source>
        <strain evidence="2 3">PWU5</strain>
    </source>
</reference>
<dbReference type="PROSITE" id="PS51819">
    <property type="entry name" value="VOC"/>
    <property type="match status" value="1"/>
</dbReference>
<proteinExistence type="predicted"/>
<organism evidence="2 3">
    <name type="scientific">Dawidia cretensis</name>
    <dbReference type="NCBI Taxonomy" id="2782350"/>
    <lineage>
        <taxon>Bacteria</taxon>
        <taxon>Pseudomonadati</taxon>
        <taxon>Bacteroidota</taxon>
        <taxon>Cytophagia</taxon>
        <taxon>Cytophagales</taxon>
        <taxon>Chryseotaleaceae</taxon>
        <taxon>Dawidia</taxon>
    </lineage>
</organism>
<dbReference type="InterPro" id="IPR029068">
    <property type="entry name" value="Glyas_Bleomycin-R_OHBP_Dase"/>
</dbReference>